<evidence type="ECO:0008006" key="17">
    <source>
        <dbReference type="Google" id="ProtNLM"/>
    </source>
</evidence>
<dbReference type="InterPro" id="IPR001128">
    <property type="entry name" value="Cyt_P450"/>
</dbReference>
<dbReference type="PRINTS" id="PR00385">
    <property type="entry name" value="P450"/>
</dbReference>
<dbReference type="InterPro" id="IPR017972">
    <property type="entry name" value="Cyt_P450_CS"/>
</dbReference>
<dbReference type="InterPro" id="IPR036396">
    <property type="entry name" value="Cyt_P450_sf"/>
</dbReference>
<dbReference type="STRING" id="743788.S8EKX1"/>
<dbReference type="HOGENOM" id="CLU_001570_2_0_1"/>
<evidence type="ECO:0000256" key="14">
    <source>
        <dbReference type="RuleBase" id="RU000461"/>
    </source>
</evidence>
<evidence type="ECO:0000256" key="11">
    <source>
        <dbReference type="ARBA" id="ARBA00023033"/>
    </source>
</evidence>
<dbReference type="PANTHER" id="PTHR46300:SF7">
    <property type="entry name" value="P450, PUTATIVE (EUROFUNG)-RELATED"/>
    <property type="match status" value="1"/>
</dbReference>
<name>S8EKX1_FOMSC</name>
<evidence type="ECO:0000313" key="15">
    <source>
        <dbReference type="EMBL" id="EPT05737.1"/>
    </source>
</evidence>
<dbReference type="Pfam" id="PF00067">
    <property type="entry name" value="p450"/>
    <property type="match status" value="1"/>
</dbReference>
<evidence type="ECO:0000256" key="9">
    <source>
        <dbReference type="ARBA" id="ARBA00023002"/>
    </source>
</evidence>
<keyword evidence="9 14" id="KW-0560">Oxidoreductase</keyword>
<feature type="binding site" description="axial binding residue" evidence="13">
    <location>
        <position position="288"/>
    </location>
    <ligand>
        <name>heme</name>
        <dbReference type="ChEBI" id="CHEBI:30413"/>
    </ligand>
    <ligandPart>
        <name>Fe</name>
        <dbReference type="ChEBI" id="CHEBI:18248"/>
    </ligandPart>
</feature>
<dbReference type="PROSITE" id="PS00086">
    <property type="entry name" value="CYTOCHROME_P450"/>
    <property type="match status" value="1"/>
</dbReference>
<keyword evidence="16" id="KW-1185">Reference proteome</keyword>
<dbReference type="GO" id="GO:0020037">
    <property type="term" value="F:heme binding"/>
    <property type="evidence" value="ECO:0007669"/>
    <property type="project" value="InterPro"/>
</dbReference>
<accession>S8EKX1</accession>
<dbReference type="GO" id="GO:0016020">
    <property type="term" value="C:membrane"/>
    <property type="evidence" value="ECO:0007669"/>
    <property type="project" value="UniProtKB-SubCell"/>
</dbReference>
<evidence type="ECO:0000256" key="4">
    <source>
        <dbReference type="ARBA" id="ARBA00010617"/>
    </source>
</evidence>
<dbReference type="Proteomes" id="UP000015241">
    <property type="component" value="Unassembled WGS sequence"/>
</dbReference>
<evidence type="ECO:0000313" key="16">
    <source>
        <dbReference type="Proteomes" id="UP000015241"/>
    </source>
</evidence>
<evidence type="ECO:0000256" key="2">
    <source>
        <dbReference type="ARBA" id="ARBA00004167"/>
    </source>
</evidence>
<comment type="pathway">
    <text evidence="3">Secondary metabolite biosynthesis.</text>
</comment>
<keyword evidence="6" id="KW-0812">Transmembrane</keyword>
<dbReference type="OrthoDB" id="3255500at2759"/>
<dbReference type="GO" id="GO:0005506">
    <property type="term" value="F:iron ion binding"/>
    <property type="evidence" value="ECO:0007669"/>
    <property type="project" value="InterPro"/>
</dbReference>
<evidence type="ECO:0000256" key="7">
    <source>
        <dbReference type="ARBA" id="ARBA00022723"/>
    </source>
</evidence>
<organism evidence="15 16">
    <name type="scientific">Fomitopsis schrenkii</name>
    <name type="common">Brown rot fungus</name>
    <dbReference type="NCBI Taxonomy" id="2126942"/>
    <lineage>
        <taxon>Eukaryota</taxon>
        <taxon>Fungi</taxon>
        <taxon>Dikarya</taxon>
        <taxon>Basidiomycota</taxon>
        <taxon>Agaricomycotina</taxon>
        <taxon>Agaricomycetes</taxon>
        <taxon>Polyporales</taxon>
        <taxon>Fomitopsis</taxon>
    </lineage>
</organism>
<keyword evidence="10 13" id="KW-0408">Iron</keyword>
<dbReference type="GO" id="GO:0004497">
    <property type="term" value="F:monooxygenase activity"/>
    <property type="evidence" value="ECO:0007669"/>
    <property type="project" value="UniProtKB-KW"/>
</dbReference>
<gene>
    <name evidence="15" type="ORF">FOMPIDRAFT_1045040</name>
</gene>
<dbReference type="InterPro" id="IPR050364">
    <property type="entry name" value="Cytochrome_P450_fung"/>
</dbReference>
<dbReference type="eggNOG" id="KOG0156">
    <property type="taxonomic scope" value="Eukaryota"/>
</dbReference>
<dbReference type="InterPro" id="IPR002401">
    <property type="entry name" value="Cyt_P450_E_grp-I"/>
</dbReference>
<evidence type="ECO:0000256" key="12">
    <source>
        <dbReference type="ARBA" id="ARBA00023136"/>
    </source>
</evidence>
<dbReference type="SUPFAM" id="SSF48264">
    <property type="entry name" value="Cytochrome P450"/>
    <property type="match status" value="1"/>
</dbReference>
<evidence type="ECO:0000256" key="3">
    <source>
        <dbReference type="ARBA" id="ARBA00005179"/>
    </source>
</evidence>
<dbReference type="InParanoid" id="S8EKX1"/>
<keyword evidence="7 13" id="KW-0479">Metal-binding</keyword>
<protein>
    <recommendedName>
        <fullName evidence="17">Cytochrome P450</fullName>
    </recommendedName>
</protein>
<evidence type="ECO:0000256" key="10">
    <source>
        <dbReference type="ARBA" id="ARBA00023004"/>
    </source>
</evidence>
<comment type="subcellular location">
    <subcellularLocation>
        <location evidence="2">Membrane</location>
        <topology evidence="2">Single-pass membrane protein</topology>
    </subcellularLocation>
</comment>
<dbReference type="Gene3D" id="1.10.630.10">
    <property type="entry name" value="Cytochrome P450"/>
    <property type="match status" value="1"/>
</dbReference>
<evidence type="ECO:0000256" key="13">
    <source>
        <dbReference type="PIRSR" id="PIRSR602401-1"/>
    </source>
</evidence>
<keyword evidence="11 14" id="KW-0503">Monooxygenase</keyword>
<dbReference type="EMBL" id="KE504123">
    <property type="protein sequence ID" value="EPT05737.1"/>
    <property type="molecule type" value="Genomic_DNA"/>
</dbReference>
<evidence type="ECO:0000256" key="5">
    <source>
        <dbReference type="ARBA" id="ARBA00022617"/>
    </source>
</evidence>
<comment type="cofactor">
    <cofactor evidence="1 13">
        <name>heme</name>
        <dbReference type="ChEBI" id="CHEBI:30413"/>
    </cofactor>
</comment>
<keyword evidence="8" id="KW-1133">Transmembrane helix</keyword>
<keyword evidence="12" id="KW-0472">Membrane</keyword>
<evidence type="ECO:0000256" key="8">
    <source>
        <dbReference type="ARBA" id="ARBA00022989"/>
    </source>
</evidence>
<reference evidence="15 16" key="1">
    <citation type="journal article" date="2012" name="Science">
        <title>The Paleozoic origin of enzymatic lignin decomposition reconstructed from 31 fungal genomes.</title>
        <authorList>
            <person name="Floudas D."/>
            <person name="Binder M."/>
            <person name="Riley R."/>
            <person name="Barry K."/>
            <person name="Blanchette R.A."/>
            <person name="Henrissat B."/>
            <person name="Martinez A.T."/>
            <person name="Otillar R."/>
            <person name="Spatafora J.W."/>
            <person name="Yadav J.S."/>
            <person name="Aerts A."/>
            <person name="Benoit I."/>
            <person name="Boyd A."/>
            <person name="Carlson A."/>
            <person name="Copeland A."/>
            <person name="Coutinho P.M."/>
            <person name="de Vries R.P."/>
            <person name="Ferreira P."/>
            <person name="Findley K."/>
            <person name="Foster B."/>
            <person name="Gaskell J."/>
            <person name="Glotzer D."/>
            <person name="Gorecki P."/>
            <person name="Heitman J."/>
            <person name="Hesse C."/>
            <person name="Hori C."/>
            <person name="Igarashi K."/>
            <person name="Jurgens J.A."/>
            <person name="Kallen N."/>
            <person name="Kersten P."/>
            <person name="Kohler A."/>
            <person name="Kuees U."/>
            <person name="Kumar T.K.A."/>
            <person name="Kuo A."/>
            <person name="LaButti K."/>
            <person name="Larrondo L.F."/>
            <person name="Lindquist E."/>
            <person name="Ling A."/>
            <person name="Lombard V."/>
            <person name="Lucas S."/>
            <person name="Lundell T."/>
            <person name="Martin R."/>
            <person name="McLaughlin D.J."/>
            <person name="Morgenstern I."/>
            <person name="Morin E."/>
            <person name="Murat C."/>
            <person name="Nagy L.G."/>
            <person name="Nolan M."/>
            <person name="Ohm R.A."/>
            <person name="Patyshakuliyeva A."/>
            <person name="Rokas A."/>
            <person name="Ruiz-Duenas F.J."/>
            <person name="Sabat G."/>
            <person name="Salamov A."/>
            <person name="Samejima M."/>
            <person name="Schmutz J."/>
            <person name="Slot J.C."/>
            <person name="St John F."/>
            <person name="Stenlid J."/>
            <person name="Sun H."/>
            <person name="Sun S."/>
            <person name="Syed K."/>
            <person name="Tsang A."/>
            <person name="Wiebenga A."/>
            <person name="Young D."/>
            <person name="Pisabarro A."/>
            <person name="Eastwood D.C."/>
            <person name="Martin F."/>
            <person name="Cullen D."/>
            <person name="Grigoriev I.V."/>
            <person name="Hibbett D.S."/>
        </authorList>
    </citation>
    <scope>NUCLEOTIDE SEQUENCE</scope>
    <source>
        <strain evidence="16">FP-58527</strain>
    </source>
</reference>
<sequence length="363" mass="40955">MSGLGSQIFFILKCLGATLCISALYSLCAAVTRRKDLPPGPKGAPFFGNGLQLPKLDQHLKMTEWARQYVRYIPAWMPGMDFKRSAAIARKAIRDMEEIPYRNVMQEMANGIVKPSMATRLIDRCLKDGVLNAQDQRDIEGTVGSLYAAGTDTTMAPLLVFMLMMSRHPDMLEKIQDEITRVVGQSRLPDFEDRASLPYLECVLREAYRWCPVAPIIPHQSMEDDVYRGYYIPNKAVILLNAWAMSRDPEVYPEPDVFKPERFLSQNGAVSDLHDPRKFVFGFGRRICPGRYFADATIWLAVASIAATMDMRQAVDSQGETITQISRFVSGIVMELEPFLCDIRPRSEKSLQLISGMGNTTEY</sequence>
<proteinExistence type="inferred from homology"/>
<comment type="similarity">
    <text evidence="4 14">Belongs to the cytochrome P450 family.</text>
</comment>
<evidence type="ECO:0000256" key="1">
    <source>
        <dbReference type="ARBA" id="ARBA00001971"/>
    </source>
</evidence>
<dbReference type="GO" id="GO:0016705">
    <property type="term" value="F:oxidoreductase activity, acting on paired donors, with incorporation or reduction of molecular oxygen"/>
    <property type="evidence" value="ECO:0007669"/>
    <property type="project" value="InterPro"/>
</dbReference>
<dbReference type="AlphaFoldDB" id="S8EKX1"/>
<dbReference type="PANTHER" id="PTHR46300">
    <property type="entry name" value="P450, PUTATIVE (EUROFUNG)-RELATED-RELATED"/>
    <property type="match status" value="1"/>
</dbReference>
<keyword evidence="5 13" id="KW-0349">Heme</keyword>
<dbReference type="PRINTS" id="PR00463">
    <property type="entry name" value="EP450I"/>
</dbReference>
<evidence type="ECO:0000256" key="6">
    <source>
        <dbReference type="ARBA" id="ARBA00022692"/>
    </source>
</evidence>